<feature type="domain" description="TonB-dependent receptor plug" evidence="14">
    <location>
        <begin position="60"/>
        <end position="164"/>
    </location>
</feature>
<dbReference type="AlphaFoldDB" id="E1X347"/>
<keyword evidence="9 10" id="KW-0998">Cell outer membrane</keyword>
<dbReference type="InterPro" id="IPR000531">
    <property type="entry name" value="Beta-barrel_TonB"/>
</dbReference>
<dbReference type="SUPFAM" id="SSF56935">
    <property type="entry name" value="Porins"/>
    <property type="match status" value="1"/>
</dbReference>
<evidence type="ECO:0000256" key="3">
    <source>
        <dbReference type="ARBA" id="ARBA00022452"/>
    </source>
</evidence>
<dbReference type="RefSeq" id="WP_014244655.1">
    <property type="nucleotide sequence ID" value="NC_016620.1"/>
</dbReference>
<keyword evidence="4 10" id="KW-0812">Transmembrane</keyword>
<evidence type="ECO:0000259" key="13">
    <source>
        <dbReference type="Pfam" id="PF00593"/>
    </source>
</evidence>
<proteinExistence type="inferred from homology"/>
<dbReference type="Gene3D" id="2.170.130.10">
    <property type="entry name" value="TonB-dependent receptor, plug domain"/>
    <property type="match status" value="1"/>
</dbReference>
<evidence type="ECO:0000256" key="4">
    <source>
        <dbReference type="ARBA" id="ARBA00022692"/>
    </source>
</evidence>
<reference evidence="16" key="1">
    <citation type="journal article" date="2013" name="ISME J.">
        <title>A small predatory core genome in the divergent marine Bacteriovorax marinus SJ and the terrestrial Bdellovibrio bacteriovorus.</title>
        <authorList>
            <person name="Crossman L.C."/>
            <person name="Chen H."/>
            <person name="Cerdeno-Tarraga A.M."/>
            <person name="Brooks K."/>
            <person name="Quail M.A."/>
            <person name="Pineiro S.A."/>
            <person name="Hobley L."/>
            <person name="Sockett R.E."/>
            <person name="Bentley S.D."/>
            <person name="Parkhill J."/>
            <person name="Williams H.N."/>
            <person name="Stine O.C."/>
        </authorList>
    </citation>
    <scope>NUCLEOTIDE SEQUENCE [LARGE SCALE GENOMIC DNA]</scope>
    <source>
        <strain evidence="16">ATCC BAA-682 / DSM 15412 / SJ</strain>
    </source>
</reference>
<dbReference type="Pfam" id="PF07715">
    <property type="entry name" value="Plug"/>
    <property type="match status" value="1"/>
</dbReference>
<dbReference type="PATRIC" id="fig|862908.3.peg.1964"/>
<keyword evidence="5 12" id="KW-0732">Signal</keyword>
<keyword evidence="6 11" id="KW-0798">TonB box</keyword>
<feature type="domain" description="TonB-dependent receptor-like beta-barrel" evidence="13">
    <location>
        <begin position="203"/>
        <end position="645"/>
    </location>
</feature>
<keyword evidence="2 10" id="KW-0813">Transport</keyword>
<dbReference type="Proteomes" id="UP000008963">
    <property type="component" value="Chromosome"/>
</dbReference>
<dbReference type="GO" id="GO:0009279">
    <property type="term" value="C:cell outer membrane"/>
    <property type="evidence" value="ECO:0007669"/>
    <property type="project" value="UniProtKB-SubCell"/>
</dbReference>
<evidence type="ECO:0000256" key="11">
    <source>
        <dbReference type="RuleBase" id="RU003357"/>
    </source>
</evidence>
<evidence type="ECO:0000256" key="8">
    <source>
        <dbReference type="ARBA" id="ARBA00023170"/>
    </source>
</evidence>
<evidence type="ECO:0000256" key="12">
    <source>
        <dbReference type="SAM" id="SignalP"/>
    </source>
</evidence>
<dbReference type="PANTHER" id="PTHR30069">
    <property type="entry name" value="TONB-DEPENDENT OUTER MEMBRANE RECEPTOR"/>
    <property type="match status" value="1"/>
</dbReference>
<dbReference type="GO" id="GO:0044718">
    <property type="term" value="P:siderophore transmembrane transport"/>
    <property type="evidence" value="ECO:0007669"/>
    <property type="project" value="TreeGrafter"/>
</dbReference>
<dbReference type="InterPro" id="IPR037066">
    <property type="entry name" value="Plug_dom_sf"/>
</dbReference>
<evidence type="ECO:0000256" key="6">
    <source>
        <dbReference type="ARBA" id="ARBA00023077"/>
    </source>
</evidence>
<keyword evidence="7 10" id="KW-0472">Membrane</keyword>
<accession>E1X347</accession>
<dbReference type="CDD" id="cd01347">
    <property type="entry name" value="ligand_gated_channel"/>
    <property type="match status" value="1"/>
</dbReference>
<dbReference type="InterPro" id="IPR039426">
    <property type="entry name" value="TonB-dep_rcpt-like"/>
</dbReference>
<name>E1X347_HALMS</name>
<sequence>MSNKCSNSLYLYKKLHAMALLMCASSLFASETIEAPLKQENPDNTVFIYGGLNTKSGLIDSAVKTEVLSSEEIEDSHYQNLSEAVSDIAGVSEISVDRRGGAKTALIQGFGENSVLVMIDGTPVSQNSSFGFDLTQISTENIEKIEVIKGGASALYGSQAIGGVINIVTKKPINKRKTFIDLSSSMSADSSDARQVNAKGLYSNRLGGVGHKLTLSYRNQNDYDLNENTYAKDGPKFSKFNGSLYLDKKIQNNTLSLGYLYFNDYVKSTSSKPYGSSTFGEVDNETKTQTHNIKLQNIYKSGSASVKTYINAEFIEDDLNLNDNPKTYFKETHKLTKYDSYRAEVVYDDTIFDNHAITTGLLYKEDRVNQDTITQQTEDIIVEHSDIDHKKVWSLQGYVQDNYFKENYEISPGLRLQYDSNFGYNFAPKVSFSLFNELNDSIESKTWLTIGTGHRSPSIKERYFTMDHSSVANYIVQGNENLRPEKSVSVQLGNKLDISRAHSIHGNIFYNRISDLIETTELPSSNSTKIFSYENFDKVESSGIELGSTLKANSWNTLSLNYSYTETINKQTGLQLAGRPLYTWKAKHSISPTENIQVINSLRYIGRKYTNEENTKVSKGYSSLDTKINYAYNKSINLYFGINNLLNTVKDPASDTVIAVNDDRPSLGRLFYTGIQLKDF</sequence>
<evidence type="ECO:0000256" key="2">
    <source>
        <dbReference type="ARBA" id="ARBA00022448"/>
    </source>
</evidence>
<dbReference type="PANTHER" id="PTHR30069:SF29">
    <property type="entry name" value="HEMOGLOBIN AND HEMOGLOBIN-HAPTOGLOBIN-BINDING PROTEIN 1-RELATED"/>
    <property type="match status" value="1"/>
</dbReference>
<evidence type="ECO:0000256" key="7">
    <source>
        <dbReference type="ARBA" id="ARBA00023136"/>
    </source>
</evidence>
<organism evidence="15 16">
    <name type="scientific">Halobacteriovorax marinus (strain ATCC BAA-682 / DSM 15412 / SJ)</name>
    <name type="common">Bacteriovorax marinus</name>
    <dbReference type="NCBI Taxonomy" id="862908"/>
    <lineage>
        <taxon>Bacteria</taxon>
        <taxon>Pseudomonadati</taxon>
        <taxon>Bdellovibrionota</taxon>
        <taxon>Bacteriovoracia</taxon>
        <taxon>Bacteriovoracales</taxon>
        <taxon>Halobacteriovoraceae</taxon>
        <taxon>Halobacteriovorax</taxon>
    </lineage>
</organism>
<keyword evidence="3 10" id="KW-1134">Transmembrane beta strand</keyword>
<comment type="subcellular location">
    <subcellularLocation>
        <location evidence="1 10">Cell outer membrane</location>
        <topology evidence="1 10">Multi-pass membrane protein</topology>
    </subcellularLocation>
</comment>
<evidence type="ECO:0000256" key="10">
    <source>
        <dbReference type="PROSITE-ProRule" id="PRU01360"/>
    </source>
</evidence>
<dbReference type="InterPro" id="IPR012910">
    <property type="entry name" value="Plug_dom"/>
</dbReference>
<dbReference type="STRING" id="862908.BMS_2065"/>
<dbReference type="GO" id="GO:0015344">
    <property type="term" value="F:siderophore uptake transmembrane transporter activity"/>
    <property type="evidence" value="ECO:0007669"/>
    <property type="project" value="TreeGrafter"/>
</dbReference>
<evidence type="ECO:0000256" key="1">
    <source>
        <dbReference type="ARBA" id="ARBA00004571"/>
    </source>
</evidence>
<feature type="chain" id="PRO_5003154673" evidence="12">
    <location>
        <begin position="30"/>
        <end position="680"/>
    </location>
</feature>
<dbReference type="Gene3D" id="2.40.170.20">
    <property type="entry name" value="TonB-dependent receptor, beta-barrel domain"/>
    <property type="match status" value="1"/>
</dbReference>
<dbReference type="eggNOG" id="COG4771">
    <property type="taxonomic scope" value="Bacteria"/>
</dbReference>
<evidence type="ECO:0000313" key="16">
    <source>
        <dbReference type="Proteomes" id="UP000008963"/>
    </source>
</evidence>
<feature type="signal peptide" evidence="12">
    <location>
        <begin position="1"/>
        <end position="29"/>
    </location>
</feature>
<dbReference type="KEGG" id="bmx:BMS_2065"/>
<comment type="similarity">
    <text evidence="10 11">Belongs to the TonB-dependent receptor family.</text>
</comment>
<dbReference type="InterPro" id="IPR036942">
    <property type="entry name" value="Beta-barrel_TonB_sf"/>
</dbReference>
<evidence type="ECO:0000313" key="15">
    <source>
        <dbReference type="EMBL" id="CBW26877.1"/>
    </source>
</evidence>
<dbReference type="Pfam" id="PF00593">
    <property type="entry name" value="TonB_dep_Rec_b-barrel"/>
    <property type="match status" value="1"/>
</dbReference>
<dbReference type="HOGENOM" id="CLU_008287_18_0_7"/>
<gene>
    <name evidence="15" type="ordered locus">BMS_2065</name>
</gene>
<dbReference type="EMBL" id="FQ312005">
    <property type="protein sequence ID" value="CBW26877.1"/>
    <property type="molecule type" value="Genomic_DNA"/>
</dbReference>
<dbReference type="PROSITE" id="PS52016">
    <property type="entry name" value="TONB_DEPENDENT_REC_3"/>
    <property type="match status" value="1"/>
</dbReference>
<protein>
    <submittedName>
        <fullName evidence="15">Outer membrane protein</fullName>
    </submittedName>
</protein>
<dbReference type="OrthoDB" id="9760333at2"/>
<evidence type="ECO:0000256" key="9">
    <source>
        <dbReference type="ARBA" id="ARBA00023237"/>
    </source>
</evidence>
<keyword evidence="8" id="KW-0675">Receptor</keyword>
<evidence type="ECO:0000256" key="5">
    <source>
        <dbReference type="ARBA" id="ARBA00022729"/>
    </source>
</evidence>
<keyword evidence="16" id="KW-1185">Reference proteome</keyword>
<evidence type="ECO:0000259" key="14">
    <source>
        <dbReference type="Pfam" id="PF07715"/>
    </source>
</evidence>